<name>A0A378X1M2_9NOCA</name>
<dbReference type="Proteomes" id="UP000255082">
    <property type="component" value="Unassembled WGS sequence"/>
</dbReference>
<dbReference type="OrthoDB" id="5149870at2"/>
<keyword evidence="1" id="KW-0472">Membrane</keyword>
<gene>
    <name evidence="2" type="ORF">NCTC13184_06037</name>
</gene>
<dbReference type="InterPro" id="IPR021215">
    <property type="entry name" value="DUF2752"/>
</dbReference>
<dbReference type="AlphaFoldDB" id="A0A378X1M2"/>
<protein>
    <submittedName>
        <fullName evidence="2">Protein of uncharacterized function (DUF2752)</fullName>
    </submittedName>
</protein>
<dbReference type="Pfam" id="PF10825">
    <property type="entry name" value="DUF2752"/>
    <property type="match status" value="1"/>
</dbReference>
<feature type="transmembrane region" description="Helical" evidence="1">
    <location>
        <begin position="24"/>
        <end position="47"/>
    </location>
</feature>
<reference evidence="2 3" key="1">
    <citation type="submission" date="2018-06" db="EMBL/GenBank/DDBJ databases">
        <authorList>
            <consortium name="Pathogen Informatics"/>
            <person name="Doyle S."/>
        </authorList>
    </citation>
    <scope>NUCLEOTIDE SEQUENCE [LARGE SCALE GENOMIC DNA]</scope>
    <source>
        <strain evidence="2 3">NCTC13184</strain>
    </source>
</reference>
<keyword evidence="1" id="KW-0812">Transmembrane</keyword>
<evidence type="ECO:0000313" key="3">
    <source>
        <dbReference type="Proteomes" id="UP000255082"/>
    </source>
</evidence>
<dbReference type="EMBL" id="UGRU01000001">
    <property type="protein sequence ID" value="SUA47496.1"/>
    <property type="molecule type" value="Genomic_DNA"/>
</dbReference>
<accession>A0A378X1M2</accession>
<evidence type="ECO:0000256" key="1">
    <source>
        <dbReference type="SAM" id="Phobius"/>
    </source>
</evidence>
<sequence>MRERELPVRHRPLRDRIRWVDRDTAPWLTVGACVFALSAVVLAVAGVPAADLHGPLHRWGIMDPACGGTRSVYLLLHGELARSVEFNPAVPIVVAVVGAVVLRALVGLVRGRWFSFSVSRRVVAVAVIVSLLALEVNQQMHANLLTGPWSG</sequence>
<proteinExistence type="predicted"/>
<feature type="transmembrane region" description="Helical" evidence="1">
    <location>
        <begin position="89"/>
        <end position="109"/>
    </location>
</feature>
<keyword evidence="1" id="KW-1133">Transmembrane helix</keyword>
<evidence type="ECO:0000313" key="2">
    <source>
        <dbReference type="EMBL" id="SUA47496.1"/>
    </source>
</evidence>
<organism evidence="2 3">
    <name type="scientific">Nocardia africana</name>
    <dbReference type="NCBI Taxonomy" id="134964"/>
    <lineage>
        <taxon>Bacteria</taxon>
        <taxon>Bacillati</taxon>
        <taxon>Actinomycetota</taxon>
        <taxon>Actinomycetes</taxon>
        <taxon>Mycobacteriales</taxon>
        <taxon>Nocardiaceae</taxon>
        <taxon>Nocardia</taxon>
    </lineage>
</organism>
<dbReference type="RefSeq" id="WP_128145537.1">
    <property type="nucleotide sequence ID" value="NZ_UGRU01000001.1"/>
</dbReference>